<name>A0A8H6RCL2_9PEZI</name>
<keyword evidence="3" id="KW-1185">Reference proteome</keyword>
<protein>
    <submittedName>
        <fullName evidence="2">Uncharacterized protein</fullName>
    </submittedName>
</protein>
<feature type="compositionally biased region" description="Basic and acidic residues" evidence="1">
    <location>
        <begin position="147"/>
        <end position="156"/>
    </location>
</feature>
<evidence type="ECO:0000313" key="3">
    <source>
        <dbReference type="Proteomes" id="UP000660729"/>
    </source>
</evidence>
<feature type="region of interest" description="Disordered" evidence="1">
    <location>
        <begin position="85"/>
        <end position="163"/>
    </location>
</feature>
<dbReference type="AlphaFoldDB" id="A0A8H6RCL2"/>
<comment type="caution">
    <text evidence="2">The sequence shown here is derived from an EMBL/GenBank/DDBJ whole genome shotgun (WGS) entry which is preliminary data.</text>
</comment>
<proteinExistence type="predicted"/>
<evidence type="ECO:0000313" key="2">
    <source>
        <dbReference type="EMBL" id="KAF7188543.1"/>
    </source>
</evidence>
<organism evidence="2 3">
    <name type="scientific">Pseudocercospora fuligena</name>
    <dbReference type="NCBI Taxonomy" id="685502"/>
    <lineage>
        <taxon>Eukaryota</taxon>
        <taxon>Fungi</taxon>
        <taxon>Dikarya</taxon>
        <taxon>Ascomycota</taxon>
        <taxon>Pezizomycotina</taxon>
        <taxon>Dothideomycetes</taxon>
        <taxon>Dothideomycetidae</taxon>
        <taxon>Mycosphaerellales</taxon>
        <taxon>Mycosphaerellaceae</taxon>
        <taxon>Pseudocercospora</taxon>
    </lineage>
</organism>
<accession>A0A8H6RCL2</accession>
<sequence length="240" mass="27241">MCEKCSKPSAPSKQRVPMSELDPNIMDPRRDVLRPELGPMLSLAEAQARPDIKRRGYQRKYLGPMLSLAEAQARPDIKRRGFLSTEKQHVEKTVESVQPGFPVPMPKRKPVPTREQSKIATGVESEASRLNGIKRKPVPSKFSPKTIESHQERDSPVDSLWERSSPPIQYHRRSYVQVTPPSSPGKVWRWLEVESEGTIEAWPGYKSQPASEASVGKVWRYLEAETDGVIEAWKRDPYDG</sequence>
<dbReference type="Proteomes" id="UP000660729">
    <property type="component" value="Unassembled WGS sequence"/>
</dbReference>
<dbReference type="EMBL" id="JABCIY010000209">
    <property type="protein sequence ID" value="KAF7188543.1"/>
    <property type="molecule type" value="Genomic_DNA"/>
</dbReference>
<gene>
    <name evidence="2" type="ORF">HII31_10205</name>
</gene>
<evidence type="ECO:0000256" key="1">
    <source>
        <dbReference type="SAM" id="MobiDB-lite"/>
    </source>
</evidence>
<dbReference type="OrthoDB" id="3647616at2759"/>
<reference evidence="2" key="1">
    <citation type="submission" date="2020-04" db="EMBL/GenBank/DDBJ databases">
        <title>Draft genome resource of the tomato pathogen Pseudocercospora fuligena.</title>
        <authorList>
            <person name="Zaccaron A."/>
        </authorList>
    </citation>
    <scope>NUCLEOTIDE SEQUENCE</scope>
    <source>
        <strain evidence="2">PF001</strain>
    </source>
</reference>
<feature type="region of interest" description="Disordered" evidence="1">
    <location>
        <begin position="1"/>
        <end position="31"/>
    </location>
</feature>